<keyword evidence="9" id="KW-1185">Reference proteome</keyword>
<proteinExistence type="inferred from homology"/>
<dbReference type="PRINTS" id="PR00862">
    <property type="entry name" value="PROLIGOPTASE"/>
</dbReference>
<feature type="region of interest" description="Disordered" evidence="5">
    <location>
        <begin position="82"/>
        <end position="102"/>
    </location>
</feature>
<dbReference type="InterPro" id="IPR023302">
    <property type="entry name" value="Pept_S9A_N"/>
</dbReference>
<dbReference type="Gene3D" id="3.40.50.1820">
    <property type="entry name" value="alpha/beta hydrolase"/>
    <property type="match status" value="1"/>
</dbReference>
<reference evidence="9" key="1">
    <citation type="journal article" date="2019" name="Int. J. Syst. Evol. Microbiol.">
        <title>The Global Catalogue of Microorganisms (GCM) 10K type strain sequencing project: providing services to taxonomists for standard genome sequencing and annotation.</title>
        <authorList>
            <consortium name="The Broad Institute Genomics Platform"/>
            <consortium name="The Broad Institute Genome Sequencing Center for Infectious Disease"/>
            <person name="Wu L."/>
            <person name="Ma J."/>
        </authorList>
    </citation>
    <scope>NUCLEOTIDE SEQUENCE [LARGE SCALE GENOMIC DNA]</scope>
    <source>
        <strain evidence="9">JCM 17564</strain>
    </source>
</reference>
<evidence type="ECO:0000313" key="9">
    <source>
        <dbReference type="Proteomes" id="UP001424459"/>
    </source>
</evidence>
<accession>A0ABP7U2L1</accession>
<dbReference type="InterPro" id="IPR001375">
    <property type="entry name" value="Peptidase_S9_cat"/>
</dbReference>
<dbReference type="EMBL" id="BAABBR010000001">
    <property type="protein sequence ID" value="GAA4034654.1"/>
    <property type="molecule type" value="Genomic_DNA"/>
</dbReference>
<evidence type="ECO:0000256" key="2">
    <source>
        <dbReference type="ARBA" id="ARBA00022670"/>
    </source>
</evidence>
<feature type="domain" description="Peptidase S9 prolyl oligopeptidase catalytic" evidence="6">
    <location>
        <begin position="569"/>
        <end position="786"/>
    </location>
</feature>
<evidence type="ECO:0000256" key="1">
    <source>
        <dbReference type="ARBA" id="ARBA00005228"/>
    </source>
</evidence>
<dbReference type="InterPro" id="IPR051543">
    <property type="entry name" value="Serine_Peptidase_S9A"/>
</dbReference>
<protein>
    <submittedName>
        <fullName evidence="8">S9 family peptidase</fullName>
    </submittedName>
</protein>
<evidence type="ECO:0000256" key="4">
    <source>
        <dbReference type="ARBA" id="ARBA00022825"/>
    </source>
</evidence>
<dbReference type="Proteomes" id="UP001424459">
    <property type="component" value="Unassembled WGS sequence"/>
</dbReference>
<dbReference type="Gene3D" id="2.130.10.120">
    <property type="entry name" value="Prolyl oligopeptidase, N-terminal domain"/>
    <property type="match status" value="1"/>
</dbReference>
<evidence type="ECO:0000256" key="5">
    <source>
        <dbReference type="SAM" id="MobiDB-lite"/>
    </source>
</evidence>
<dbReference type="SUPFAM" id="SSF50993">
    <property type="entry name" value="Peptidase/esterase 'gauge' domain"/>
    <property type="match status" value="1"/>
</dbReference>
<comment type="similarity">
    <text evidence="1">Belongs to the peptidase S9A family.</text>
</comment>
<dbReference type="SUPFAM" id="SSF53474">
    <property type="entry name" value="alpha/beta-Hydrolases"/>
    <property type="match status" value="1"/>
</dbReference>
<dbReference type="InterPro" id="IPR029058">
    <property type="entry name" value="AB_hydrolase_fold"/>
</dbReference>
<evidence type="ECO:0000259" key="7">
    <source>
        <dbReference type="Pfam" id="PF02897"/>
    </source>
</evidence>
<comment type="caution">
    <text evidence="8">The sequence shown here is derived from an EMBL/GenBank/DDBJ whole genome shotgun (WGS) entry which is preliminary data.</text>
</comment>
<evidence type="ECO:0000256" key="3">
    <source>
        <dbReference type="ARBA" id="ARBA00022801"/>
    </source>
</evidence>
<evidence type="ECO:0000259" key="6">
    <source>
        <dbReference type="Pfam" id="PF00326"/>
    </source>
</evidence>
<organism evidence="8 9">
    <name type="scientific">Sphingomonas rosea</name>
    <dbReference type="NCBI Taxonomy" id="335605"/>
    <lineage>
        <taxon>Bacteria</taxon>
        <taxon>Pseudomonadati</taxon>
        <taxon>Pseudomonadota</taxon>
        <taxon>Alphaproteobacteria</taxon>
        <taxon>Sphingomonadales</taxon>
        <taxon>Sphingomonadaceae</taxon>
        <taxon>Sphingomonas</taxon>
    </lineage>
</organism>
<dbReference type="InterPro" id="IPR002470">
    <property type="entry name" value="Peptidase_S9A"/>
</dbReference>
<evidence type="ECO:0000313" key="8">
    <source>
        <dbReference type="EMBL" id="GAA4034654.1"/>
    </source>
</evidence>
<gene>
    <name evidence="8" type="ORF">GCM10022281_13510</name>
</gene>
<keyword evidence="4" id="KW-0720">Serine protease</keyword>
<dbReference type="Pfam" id="PF02897">
    <property type="entry name" value="Peptidase_S9_N"/>
    <property type="match status" value="1"/>
</dbReference>
<dbReference type="Pfam" id="PF00326">
    <property type="entry name" value="Peptidase_S9"/>
    <property type="match status" value="1"/>
</dbReference>
<dbReference type="PANTHER" id="PTHR11757">
    <property type="entry name" value="PROTEASE FAMILY S9A OLIGOPEPTIDASE"/>
    <property type="match status" value="1"/>
</dbReference>
<keyword evidence="3" id="KW-0378">Hydrolase</keyword>
<feature type="domain" description="Peptidase S9A N-terminal" evidence="7">
    <location>
        <begin position="90"/>
        <end position="510"/>
    </location>
</feature>
<keyword evidence="2" id="KW-0645">Protease</keyword>
<sequence length="789" mass="86641">MFVGEGDDEAVEAVGGKLGAKGGEAVGMAGHGHSLAWDGGWTKAALLRHPMPALTWGAETMHLFLLAALLAAAVPATAQKAAMTDLPTPPKADQRPHSTTWHGETLSDPWAWLRDPGYPTVDDKDVLDYLKAENAYFEAWKKPHEPLVETLFEELKGRQKQDDASVPVKDGEFVYWWAFEPGAQYRQWYRRPLMKGGVPAGGAPLGSGPVVINELPPRQLILDEVKEAAGKEYYRLGALEVSPDGRLAAVSADVNGSERFRLEIRELATGKTLETVSEVASGTPIWSADGKAILFTETNKEWRSYRARHHRLGDDPKNDRTLYEETQDKGFSVGLSKSQDDSLIFITAGDNRTSEVRFVSAADPLGAQVLISPRQENRLYEADAAHGKLWILTNDKHINFRVVSADPARPGEWQEVVAGSDRTYLRGATSFARHLVLSARVDGLDQILLRDYATGTIEPIPFTEASYTVSLGSNPEFDHPTYRLSYSSMVTPATVYDYHRDGKTLTALKVQEIPSGYDPSQYATERLMVTARDGKKVPVSVVYKKGYRKDGSQPLFLYAYGAYGYAIPPSFSSARLSLLDRGFAYAIAHIRGGDDLGYGWYLDGTAKNRWNTFHDFVDVAKGLNAAGFAKPGRIAIQGGSAGGKLMGVVVNTDPQLWGAVIADVPFVDVVNTMVDDTLPLTPGEWPVWGNPITDPEAFKLLRSYSPYDNVAAKAYPPMLVTAGLNDPRVTYWEPAKWVAKLRATKTDRNLLLLKTNMGAGHGGKSGRWDSLKETAEDYAFVLTQLKVAE</sequence>
<dbReference type="PANTHER" id="PTHR11757:SF19">
    <property type="entry name" value="PROLYL ENDOPEPTIDASE-LIKE"/>
    <property type="match status" value="1"/>
</dbReference>
<name>A0ABP7U2L1_9SPHN</name>